<dbReference type="AlphaFoldDB" id="A0ABD1JN48"/>
<evidence type="ECO:0000259" key="5">
    <source>
        <dbReference type="PROSITE" id="PS51034"/>
    </source>
</evidence>
<dbReference type="Proteomes" id="UP001591681">
    <property type="component" value="Unassembled WGS sequence"/>
</dbReference>
<proteinExistence type="predicted"/>
<name>A0ABD1JN48_9TELE</name>
<dbReference type="InterPro" id="IPR048290">
    <property type="entry name" value="ZP_chr"/>
</dbReference>
<evidence type="ECO:0000256" key="1">
    <source>
        <dbReference type="ARBA" id="ARBA00022729"/>
    </source>
</evidence>
<dbReference type="Pfam" id="PF23344">
    <property type="entry name" value="ZP-N"/>
    <property type="match status" value="1"/>
</dbReference>
<keyword evidence="7" id="KW-1185">Reference proteome</keyword>
<keyword evidence="4" id="KW-1133">Transmembrane helix</keyword>
<dbReference type="InterPro" id="IPR042235">
    <property type="entry name" value="ZP-C_dom"/>
</dbReference>
<organism evidence="6 7">
    <name type="scientific">Coilia grayii</name>
    <name type="common">Gray's grenadier anchovy</name>
    <dbReference type="NCBI Taxonomy" id="363190"/>
    <lineage>
        <taxon>Eukaryota</taxon>
        <taxon>Metazoa</taxon>
        <taxon>Chordata</taxon>
        <taxon>Craniata</taxon>
        <taxon>Vertebrata</taxon>
        <taxon>Euteleostomi</taxon>
        <taxon>Actinopterygii</taxon>
        <taxon>Neopterygii</taxon>
        <taxon>Teleostei</taxon>
        <taxon>Clupei</taxon>
        <taxon>Clupeiformes</taxon>
        <taxon>Clupeoidei</taxon>
        <taxon>Engraulidae</taxon>
        <taxon>Coilinae</taxon>
        <taxon>Coilia</taxon>
    </lineage>
</organism>
<dbReference type="Gene3D" id="2.60.40.3210">
    <property type="entry name" value="Zona pellucida, ZP-N domain"/>
    <property type="match status" value="1"/>
</dbReference>
<dbReference type="SMART" id="SM00241">
    <property type="entry name" value="ZP"/>
    <property type="match status" value="1"/>
</dbReference>
<dbReference type="PROSITE" id="PS51034">
    <property type="entry name" value="ZP_2"/>
    <property type="match status" value="1"/>
</dbReference>
<reference evidence="6 7" key="1">
    <citation type="submission" date="2024-09" db="EMBL/GenBank/DDBJ databases">
        <title>A chromosome-level genome assembly of Gray's grenadier anchovy, Coilia grayii.</title>
        <authorList>
            <person name="Fu Z."/>
        </authorList>
    </citation>
    <scope>NUCLEOTIDE SEQUENCE [LARGE SCALE GENOMIC DNA]</scope>
    <source>
        <strain evidence="6">G4</strain>
        <tissue evidence="6">Muscle</tissue>
    </source>
</reference>
<accession>A0ABD1JN48</accession>
<dbReference type="PANTHER" id="PTHR14002">
    <property type="entry name" value="ENDOGLIN/TGF-BETA RECEPTOR TYPE III"/>
    <property type="match status" value="1"/>
</dbReference>
<keyword evidence="4" id="KW-0472">Membrane</keyword>
<evidence type="ECO:0000256" key="4">
    <source>
        <dbReference type="SAM" id="Phobius"/>
    </source>
</evidence>
<evidence type="ECO:0000313" key="6">
    <source>
        <dbReference type="EMBL" id="KAL2088583.1"/>
    </source>
</evidence>
<dbReference type="InterPro" id="IPR055356">
    <property type="entry name" value="ZP-N"/>
</dbReference>
<protein>
    <recommendedName>
        <fullName evidence="5">ZP domain-containing protein</fullName>
    </recommendedName>
</protein>
<sequence length="598" mass="67396">MVMISDVQTPIVYLQGSRLIRYESFNSIPPTHTPHTLTHMHTQTHNLSFCICLDKITYAIMFHSGNLQFQLQSKCCHWNVRYLLNVEDYPKQYTTLTYSDGTRSYRTPARGVTTPSPITSAPYSSFPLSRLPLQFAVSVESPVPSCTAGVYLPKFLQPTPNDRERLHAAINKELEIRIIATATHSVIQDIIISGPLNITKDRRASGEFALRWTPRSDDLGEHFPICFIAESKANISSTLYQSEMRCIIVEVERELASIGHVTCSESFMAIAVNKTQSEKIRIHEDHLRLNDPSCTLYSNGTHVFANMSLNTCGTVMEEDDTNVIFKNEIVSVDNPNDIITRHHQVEIQFFCKYPKKSSVTLEFDAHRSPYVFVQKGFGTFSYQFEFFQSSQFRNLQDPRSYPLEYDLGDMMYMQIEATSPVNNTELFVESCKASPSDDPNAHISYSIISNGCIQDETLQFYSSHDNIVKFGMKAFKFIGLHDQVFITCSVILCEAGNPHTRCSQGCTNATAAPAAHHHHRREAPIQTLSHFISQGPVRLGRSTNIRDAASTVTTNGLNMNVMFIAGCLLVIVGMLCGVLIYTKRPKTVYQPLPTSDYQ</sequence>
<keyword evidence="2" id="KW-1015">Disulfide bond</keyword>
<dbReference type="EMBL" id="JBHFQA010000013">
    <property type="protein sequence ID" value="KAL2088583.1"/>
    <property type="molecule type" value="Genomic_DNA"/>
</dbReference>
<dbReference type="Gene3D" id="2.60.40.4100">
    <property type="entry name" value="Zona pellucida, ZP-C domain"/>
    <property type="match status" value="1"/>
</dbReference>
<evidence type="ECO:0000313" key="7">
    <source>
        <dbReference type="Proteomes" id="UP001591681"/>
    </source>
</evidence>
<gene>
    <name evidence="6" type="ORF">ACEWY4_015482</name>
</gene>
<dbReference type="InterPro" id="IPR055355">
    <property type="entry name" value="ZP-C"/>
</dbReference>
<dbReference type="PANTHER" id="PTHR14002:SF59">
    <property type="entry name" value="CUB AND ZONA PELLUCIDA-LIKE DOMAIN-CONTAINING PROTEIN 1-RELATED"/>
    <property type="match status" value="1"/>
</dbReference>
<feature type="transmembrane region" description="Helical" evidence="4">
    <location>
        <begin position="561"/>
        <end position="581"/>
    </location>
</feature>
<dbReference type="Pfam" id="PF00100">
    <property type="entry name" value="Zona_pellucida"/>
    <property type="match status" value="1"/>
</dbReference>
<keyword evidence="4" id="KW-0812">Transmembrane</keyword>
<keyword evidence="3" id="KW-0325">Glycoprotein</keyword>
<comment type="caution">
    <text evidence="6">The sequence shown here is derived from an EMBL/GenBank/DDBJ whole genome shotgun (WGS) entry which is preliminary data.</text>
</comment>
<keyword evidence="1" id="KW-0732">Signal</keyword>
<evidence type="ECO:0000256" key="3">
    <source>
        <dbReference type="ARBA" id="ARBA00023180"/>
    </source>
</evidence>
<dbReference type="InterPro" id="IPR001507">
    <property type="entry name" value="ZP_dom"/>
</dbReference>
<evidence type="ECO:0000256" key="2">
    <source>
        <dbReference type="ARBA" id="ARBA00023157"/>
    </source>
</evidence>
<dbReference type="PRINTS" id="PR00023">
    <property type="entry name" value="ZPELLUCIDA"/>
</dbReference>
<feature type="domain" description="ZP" evidence="5">
    <location>
        <begin position="262"/>
        <end position="509"/>
    </location>
</feature>